<keyword evidence="8" id="KW-0408">Iron</keyword>
<accession>A0A1H9JAG1</accession>
<keyword evidence="3" id="KW-0813">Transport</keyword>
<evidence type="ECO:0000259" key="11">
    <source>
        <dbReference type="PROSITE" id="PS50893"/>
    </source>
</evidence>
<dbReference type="InterPro" id="IPR027417">
    <property type="entry name" value="P-loop_NTPase"/>
</dbReference>
<evidence type="ECO:0000256" key="10">
    <source>
        <dbReference type="ARBA" id="ARBA00023136"/>
    </source>
</evidence>
<dbReference type="GO" id="GO:0006826">
    <property type="term" value="P:iron ion transport"/>
    <property type="evidence" value="ECO:0007669"/>
    <property type="project" value="UniProtKB-KW"/>
</dbReference>
<comment type="similarity">
    <text evidence="2">Belongs to the ABC transporter superfamily. Drug exporter-2 (TC 3.A.1.117) family.</text>
</comment>
<comment type="subcellular location">
    <subcellularLocation>
        <location evidence="1">Cell membrane</location>
        <topology evidence="1">Peripheral membrane protein</topology>
    </subcellularLocation>
</comment>
<keyword evidence="5" id="KW-0410">Iron transport</keyword>
<dbReference type="GO" id="GO:0005524">
    <property type="term" value="F:ATP binding"/>
    <property type="evidence" value="ECO:0007669"/>
    <property type="project" value="UniProtKB-KW"/>
</dbReference>
<evidence type="ECO:0000256" key="7">
    <source>
        <dbReference type="ARBA" id="ARBA00022840"/>
    </source>
</evidence>
<evidence type="ECO:0000256" key="3">
    <source>
        <dbReference type="ARBA" id="ARBA00022448"/>
    </source>
</evidence>
<evidence type="ECO:0000256" key="4">
    <source>
        <dbReference type="ARBA" id="ARBA00022475"/>
    </source>
</evidence>
<evidence type="ECO:0000256" key="9">
    <source>
        <dbReference type="ARBA" id="ARBA00023065"/>
    </source>
</evidence>
<dbReference type="PROSITE" id="PS50893">
    <property type="entry name" value="ABC_TRANSPORTER_2"/>
    <property type="match status" value="1"/>
</dbReference>
<proteinExistence type="inferred from homology"/>
<dbReference type="FunFam" id="3.40.50.300:FF:000134">
    <property type="entry name" value="Iron-enterobactin ABC transporter ATP-binding protein"/>
    <property type="match status" value="1"/>
</dbReference>
<keyword evidence="9" id="KW-0406">Ion transport</keyword>
<dbReference type="SMART" id="SM00382">
    <property type="entry name" value="AAA"/>
    <property type="match status" value="1"/>
</dbReference>
<evidence type="ECO:0000256" key="5">
    <source>
        <dbReference type="ARBA" id="ARBA00022496"/>
    </source>
</evidence>
<dbReference type="PANTHER" id="PTHR42771">
    <property type="entry name" value="IRON(3+)-HYDROXAMATE IMPORT ATP-BINDING PROTEIN FHUC"/>
    <property type="match status" value="1"/>
</dbReference>
<evidence type="ECO:0000256" key="8">
    <source>
        <dbReference type="ARBA" id="ARBA00023004"/>
    </source>
</evidence>
<dbReference type="AlphaFoldDB" id="A0A1H9JAG1"/>
<dbReference type="OrthoDB" id="5292475at2"/>
<dbReference type="EMBL" id="FOGC01000007">
    <property type="protein sequence ID" value="SEQ83763.1"/>
    <property type="molecule type" value="Genomic_DNA"/>
</dbReference>
<dbReference type="InterPro" id="IPR003439">
    <property type="entry name" value="ABC_transporter-like_ATP-bd"/>
</dbReference>
<dbReference type="PANTHER" id="PTHR42771:SF2">
    <property type="entry name" value="IRON(3+)-HYDROXAMATE IMPORT ATP-BINDING PROTEIN FHUC"/>
    <property type="match status" value="1"/>
</dbReference>
<evidence type="ECO:0000256" key="1">
    <source>
        <dbReference type="ARBA" id="ARBA00004202"/>
    </source>
</evidence>
<sequence>MSFPLATEHLCAGYDKHQVVHDVTLTIPAQKTTIIVGANGSGKSTLLHTLARLNPALSGKVLLEGNDLSQLKRRDIAKRMSFLAQSSPLPDAIKVSALVARGRYPWQGLLHQWSHQDEQAVDEALQLTGLTAFKDHPVTALSGGQRQRCWIAMTLAQQTPILLLDEPTTYLDLRYQVDVLTLLQRLTQQHNKTVVMVLHDLNFALHFADRLLFVKAGKVIAQLNDANDCTAELIEETFGVRTHLVTDPRTLKPIVVPHWSANER</sequence>
<keyword evidence="7 12" id="KW-0067">ATP-binding</keyword>
<feature type="domain" description="ABC transporter" evidence="11">
    <location>
        <begin position="5"/>
        <end position="241"/>
    </location>
</feature>
<organism evidence="12 13">
    <name type="scientific">Rosenbergiella nectarea</name>
    <dbReference type="NCBI Taxonomy" id="988801"/>
    <lineage>
        <taxon>Bacteria</taxon>
        <taxon>Pseudomonadati</taxon>
        <taxon>Pseudomonadota</taxon>
        <taxon>Gammaproteobacteria</taxon>
        <taxon>Enterobacterales</taxon>
        <taxon>Erwiniaceae</taxon>
        <taxon>Rosenbergiella</taxon>
    </lineage>
</organism>
<keyword evidence="13" id="KW-1185">Reference proteome</keyword>
<dbReference type="SUPFAM" id="SSF52540">
    <property type="entry name" value="P-loop containing nucleoside triphosphate hydrolases"/>
    <property type="match status" value="1"/>
</dbReference>
<keyword evidence="10" id="KW-0472">Membrane</keyword>
<dbReference type="Proteomes" id="UP000242515">
    <property type="component" value="Unassembled WGS sequence"/>
</dbReference>
<reference evidence="13" key="1">
    <citation type="submission" date="2016-10" db="EMBL/GenBank/DDBJ databases">
        <authorList>
            <person name="Varghese N."/>
            <person name="Submissions S."/>
        </authorList>
    </citation>
    <scope>NUCLEOTIDE SEQUENCE [LARGE SCALE GENOMIC DNA]</scope>
    <source>
        <strain evidence="13">8N4</strain>
    </source>
</reference>
<evidence type="ECO:0000313" key="12">
    <source>
        <dbReference type="EMBL" id="SEQ83763.1"/>
    </source>
</evidence>
<dbReference type="STRING" id="988801.SAMN05216522_10790"/>
<protein>
    <submittedName>
        <fullName evidence="12">Iron complex transport system ATP-binding protein</fullName>
    </submittedName>
</protein>
<dbReference type="Pfam" id="PF00005">
    <property type="entry name" value="ABC_tran"/>
    <property type="match status" value="1"/>
</dbReference>
<keyword evidence="4" id="KW-1003">Cell membrane</keyword>
<dbReference type="RefSeq" id="WP_092676203.1">
    <property type="nucleotide sequence ID" value="NZ_FOGC01000007.1"/>
</dbReference>
<gene>
    <name evidence="12" type="ORF">SAMN05216522_10790</name>
</gene>
<evidence type="ECO:0000256" key="2">
    <source>
        <dbReference type="ARBA" id="ARBA00006526"/>
    </source>
</evidence>
<evidence type="ECO:0000256" key="6">
    <source>
        <dbReference type="ARBA" id="ARBA00022741"/>
    </source>
</evidence>
<evidence type="ECO:0000313" key="13">
    <source>
        <dbReference type="Proteomes" id="UP000242515"/>
    </source>
</evidence>
<keyword evidence="6" id="KW-0547">Nucleotide-binding</keyword>
<dbReference type="CDD" id="cd03214">
    <property type="entry name" value="ABC_Iron-Siderophores_B12_Hemin"/>
    <property type="match status" value="1"/>
</dbReference>
<dbReference type="GO" id="GO:0005886">
    <property type="term" value="C:plasma membrane"/>
    <property type="evidence" value="ECO:0007669"/>
    <property type="project" value="UniProtKB-SubCell"/>
</dbReference>
<dbReference type="Gene3D" id="3.40.50.300">
    <property type="entry name" value="P-loop containing nucleotide triphosphate hydrolases"/>
    <property type="match status" value="1"/>
</dbReference>
<dbReference type="InterPro" id="IPR003593">
    <property type="entry name" value="AAA+_ATPase"/>
</dbReference>
<name>A0A1H9JAG1_9GAMM</name>
<dbReference type="InterPro" id="IPR051535">
    <property type="entry name" value="Siderophore_ABC-ATPase"/>
</dbReference>
<dbReference type="GO" id="GO:0016887">
    <property type="term" value="F:ATP hydrolysis activity"/>
    <property type="evidence" value="ECO:0007669"/>
    <property type="project" value="InterPro"/>
</dbReference>